<keyword evidence="2" id="KW-1185">Reference proteome</keyword>
<organism evidence="1 2">
    <name type="scientific">Piloderma croceum (strain F 1598)</name>
    <dbReference type="NCBI Taxonomy" id="765440"/>
    <lineage>
        <taxon>Eukaryota</taxon>
        <taxon>Fungi</taxon>
        <taxon>Dikarya</taxon>
        <taxon>Basidiomycota</taxon>
        <taxon>Agaricomycotina</taxon>
        <taxon>Agaricomycetes</taxon>
        <taxon>Agaricomycetidae</taxon>
        <taxon>Atheliales</taxon>
        <taxon>Atheliaceae</taxon>
        <taxon>Piloderma</taxon>
    </lineage>
</organism>
<sequence>MRPSPSHNIDLTQFTTDVSNATVEFLCGLIEDHFKSEKRSLKRCKTGLKEWKPSSQSSNKQTNMPRLSSSVAKFTLAWVELCTTRSGFGNFQDELRQI</sequence>
<dbReference type="EMBL" id="KN832973">
    <property type="protein sequence ID" value="KIM90367.1"/>
    <property type="molecule type" value="Genomic_DNA"/>
</dbReference>
<dbReference type="AlphaFoldDB" id="A0A0C3CL23"/>
<reference evidence="2" key="2">
    <citation type="submission" date="2015-01" db="EMBL/GenBank/DDBJ databases">
        <title>Evolutionary Origins and Diversification of the Mycorrhizal Mutualists.</title>
        <authorList>
            <consortium name="DOE Joint Genome Institute"/>
            <consortium name="Mycorrhizal Genomics Consortium"/>
            <person name="Kohler A."/>
            <person name="Kuo A."/>
            <person name="Nagy L.G."/>
            <person name="Floudas D."/>
            <person name="Copeland A."/>
            <person name="Barry K.W."/>
            <person name="Cichocki N."/>
            <person name="Veneault-Fourrey C."/>
            <person name="LaButti K."/>
            <person name="Lindquist E.A."/>
            <person name="Lipzen A."/>
            <person name="Lundell T."/>
            <person name="Morin E."/>
            <person name="Murat C."/>
            <person name="Riley R."/>
            <person name="Ohm R."/>
            <person name="Sun H."/>
            <person name="Tunlid A."/>
            <person name="Henrissat B."/>
            <person name="Grigoriev I.V."/>
            <person name="Hibbett D.S."/>
            <person name="Martin F."/>
        </authorList>
    </citation>
    <scope>NUCLEOTIDE SEQUENCE [LARGE SCALE GENOMIC DNA]</scope>
    <source>
        <strain evidence="2">F 1598</strain>
    </source>
</reference>
<dbReference type="InParanoid" id="A0A0C3CL23"/>
<gene>
    <name evidence="1" type="ORF">PILCRDRAFT_180756</name>
</gene>
<name>A0A0C3CL23_PILCF</name>
<proteinExistence type="predicted"/>
<dbReference type="HOGENOM" id="CLU_2334389_0_0_1"/>
<dbReference type="Proteomes" id="UP000054166">
    <property type="component" value="Unassembled WGS sequence"/>
</dbReference>
<evidence type="ECO:0000313" key="1">
    <source>
        <dbReference type="EMBL" id="KIM90367.1"/>
    </source>
</evidence>
<evidence type="ECO:0000313" key="2">
    <source>
        <dbReference type="Proteomes" id="UP000054166"/>
    </source>
</evidence>
<protein>
    <submittedName>
        <fullName evidence="1">Uncharacterized protein</fullName>
    </submittedName>
</protein>
<reference evidence="1 2" key="1">
    <citation type="submission" date="2014-04" db="EMBL/GenBank/DDBJ databases">
        <authorList>
            <consortium name="DOE Joint Genome Institute"/>
            <person name="Kuo A."/>
            <person name="Tarkka M."/>
            <person name="Buscot F."/>
            <person name="Kohler A."/>
            <person name="Nagy L.G."/>
            <person name="Floudas D."/>
            <person name="Copeland A."/>
            <person name="Barry K.W."/>
            <person name="Cichocki N."/>
            <person name="Veneault-Fourrey C."/>
            <person name="LaButti K."/>
            <person name="Lindquist E.A."/>
            <person name="Lipzen A."/>
            <person name="Lundell T."/>
            <person name="Morin E."/>
            <person name="Murat C."/>
            <person name="Sun H."/>
            <person name="Tunlid A."/>
            <person name="Henrissat B."/>
            <person name="Grigoriev I.V."/>
            <person name="Hibbett D.S."/>
            <person name="Martin F."/>
            <person name="Nordberg H.P."/>
            <person name="Cantor M.N."/>
            <person name="Hua S.X."/>
        </authorList>
    </citation>
    <scope>NUCLEOTIDE SEQUENCE [LARGE SCALE GENOMIC DNA]</scope>
    <source>
        <strain evidence="1 2">F 1598</strain>
    </source>
</reference>
<accession>A0A0C3CL23</accession>